<evidence type="ECO:0000313" key="2">
    <source>
        <dbReference type="EMBL" id="CAK7908239.1"/>
    </source>
</evidence>
<organism evidence="2 3">
    <name type="scientific">[Candida] anglica</name>
    <dbReference type="NCBI Taxonomy" id="148631"/>
    <lineage>
        <taxon>Eukaryota</taxon>
        <taxon>Fungi</taxon>
        <taxon>Dikarya</taxon>
        <taxon>Ascomycota</taxon>
        <taxon>Saccharomycotina</taxon>
        <taxon>Pichiomycetes</taxon>
        <taxon>Debaryomycetaceae</taxon>
        <taxon>Kurtzmaniella</taxon>
    </lineage>
</organism>
<feature type="compositionally biased region" description="Basic and acidic residues" evidence="1">
    <location>
        <begin position="455"/>
        <end position="491"/>
    </location>
</feature>
<feature type="region of interest" description="Disordered" evidence="1">
    <location>
        <begin position="449"/>
        <end position="517"/>
    </location>
</feature>
<feature type="compositionally biased region" description="Polar residues" evidence="1">
    <location>
        <begin position="146"/>
        <end position="159"/>
    </location>
</feature>
<evidence type="ECO:0000256" key="1">
    <source>
        <dbReference type="SAM" id="MobiDB-lite"/>
    </source>
</evidence>
<feature type="region of interest" description="Disordered" evidence="1">
    <location>
        <begin position="394"/>
        <end position="417"/>
    </location>
</feature>
<accession>A0ABP0EEM9</accession>
<feature type="region of interest" description="Disordered" evidence="1">
    <location>
        <begin position="47"/>
        <end position="92"/>
    </location>
</feature>
<name>A0ABP0EEM9_9ASCO</name>
<evidence type="ECO:0000313" key="3">
    <source>
        <dbReference type="Proteomes" id="UP001497600"/>
    </source>
</evidence>
<feature type="compositionally biased region" description="Basic residues" evidence="1">
    <location>
        <begin position="1"/>
        <end position="11"/>
    </location>
</feature>
<sequence>MSPLPKKRHRPASLDLETPSQNDVAVRIVSPGLPPLNEKMKTTVKISQKIEQQQRHLIAARNQSNPNSSNNSSFSNASGASGSGTSGVSSVASSANSSAIGIPIHVTTATTSTSEQSYDLTDGMDKLVTPTTAKRLKRENIPSPLHISSTQSNSPQYRPSIQSAPIRSFKSQYPQAPLRPMVGHRRLQHGVVAPQYQQQPQPPHGVQMGPVGAPKRLRAPGYTVGQSGFHAGQPIGQPIGPPVGQPIPAYIHSPYRKMRVVTPAGQYFSGVPRGPGTAAAAAAAATTPAVRAYPISTALGQPQQYFIPYSYHHQNQNQQPQPQPQYVLPQNSSTPIHRSSKRSVTDVYHGDFTRAAPPQAQPLSAQYEYFGGSSGNRSDRLPVTDEEIIEMQNKYKDEGGDEDPEDAAIDDDDEKHSRMTWKSTEYGQIFGSINLMNESVFNFKIFKSAPNSEPTKTEDSKIEKKGEEKEYEVEKEHEQEQETVTTKKNEETVSTEEPTVDSSKSAREVSPSPKDTWLSQEKAKFMKICETSWDEFISTRM</sequence>
<feature type="region of interest" description="Disordered" evidence="1">
    <location>
        <begin position="133"/>
        <end position="159"/>
    </location>
</feature>
<gene>
    <name evidence="2" type="ORF">CAAN4_E09384</name>
</gene>
<dbReference type="Proteomes" id="UP001497600">
    <property type="component" value="Chromosome E"/>
</dbReference>
<feature type="region of interest" description="Disordered" evidence="1">
    <location>
        <begin position="313"/>
        <end position="339"/>
    </location>
</feature>
<feature type="compositionally biased region" description="Polar residues" evidence="1">
    <location>
        <begin position="328"/>
        <end position="337"/>
    </location>
</feature>
<feature type="compositionally biased region" description="Low complexity" evidence="1">
    <location>
        <begin position="59"/>
        <end position="80"/>
    </location>
</feature>
<dbReference type="EMBL" id="OZ004257">
    <property type="protein sequence ID" value="CAK7908239.1"/>
    <property type="molecule type" value="Genomic_DNA"/>
</dbReference>
<reference evidence="2 3" key="1">
    <citation type="submission" date="2024-01" db="EMBL/GenBank/DDBJ databases">
        <authorList>
            <consortium name="Genoscope - CEA"/>
            <person name="William W."/>
        </authorList>
    </citation>
    <scope>NUCLEOTIDE SEQUENCE [LARGE SCALE GENOMIC DNA]</scope>
    <source>
        <strain evidence="2 3">29B2s-10</strain>
    </source>
</reference>
<protein>
    <submittedName>
        <fullName evidence="2">Uncharacterized protein</fullName>
    </submittedName>
</protein>
<feature type="compositionally biased region" description="Acidic residues" evidence="1">
    <location>
        <begin position="399"/>
        <end position="413"/>
    </location>
</feature>
<feature type="region of interest" description="Disordered" evidence="1">
    <location>
        <begin position="1"/>
        <end position="25"/>
    </location>
</feature>
<proteinExistence type="predicted"/>
<keyword evidence="3" id="KW-1185">Reference proteome</keyword>